<feature type="compositionally biased region" description="Basic and acidic residues" evidence="1">
    <location>
        <begin position="274"/>
        <end position="322"/>
    </location>
</feature>
<feature type="region of interest" description="Disordered" evidence="1">
    <location>
        <begin position="1"/>
        <end position="130"/>
    </location>
</feature>
<feature type="compositionally biased region" description="Low complexity" evidence="1">
    <location>
        <begin position="1001"/>
        <end position="1016"/>
    </location>
</feature>
<dbReference type="Proteomes" id="UP001345013">
    <property type="component" value="Unassembled WGS sequence"/>
</dbReference>
<feature type="compositionally biased region" description="Basic and acidic residues" evidence="1">
    <location>
        <begin position="209"/>
        <end position="218"/>
    </location>
</feature>
<feature type="compositionally biased region" description="Basic and acidic residues" evidence="1">
    <location>
        <begin position="661"/>
        <end position="692"/>
    </location>
</feature>
<comment type="caution">
    <text evidence="2">The sequence shown here is derived from an EMBL/GenBank/DDBJ whole genome shotgun (WGS) entry which is preliminary data.</text>
</comment>
<gene>
    <name evidence="2" type="ORF">LTR24_008082</name>
</gene>
<feature type="compositionally biased region" description="Polar residues" evidence="1">
    <location>
        <begin position="911"/>
        <end position="925"/>
    </location>
</feature>
<feature type="compositionally biased region" description="Basic and acidic residues" evidence="1">
    <location>
        <begin position="727"/>
        <end position="750"/>
    </location>
</feature>
<proteinExistence type="predicted"/>
<evidence type="ECO:0000313" key="2">
    <source>
        <dbReference type="EMBL" id="KAK5081880.1"/>
    </source>
</evidence>
<feature type="region of interest" description="Disordered" evidence="1">
    <location>
        <begin position="643"/>
        <end position="822"/>
    </location>
</feature>
<evidence type="ECO:0000256" key="1">
    <source>
        <dbReference type="SAM" id="MobiDB-lite"/>
    </source>
</evidence>
<accession>A0ABR0K150</accession>
<feature type="compositionally biased region" description="Basic residues" evidence="1">
    <location>
        <begin position="194"/>
        <end position="204"/>
    </location>
</feature>
<evidence type="ECO:0008006" key="4">
    <source>
        <dbReference type="Google" id="ProtNLM"/>
    </source>
</evidence>
<feature type="compositionally biased region" description="Basic residues" evidence="1">
    <location>
        <begin position="1"/>
        <end position="14"/>
    </location>
</feature>
<name>A0ABR0K150_9EURO</name>
<feature type="region of interest" description="Disordered" evidence="1">
    <location>
        <begin position="522"/>
        <end position="553"/>
    </location>
</feature>
<evidence type="ECO:0000313" key="3">
    <source>
        <dbReference type="Proteomes" id="UP001345013"/>
    </source>
</evidence>
<feature type="region of interest" description="Disordered" evidence="1">
    <location>
        <begin position="181"/>
        <end position="430"/>
    </location>
</feature>
<feature type="compositionally biased region" description="Basic and acidic residues" evidence="1">
    <location>
        <begin position="789"/>
        <end position="798"/>
    </location>
</feature>
<sequence length="1063" mass="116291">MEAFRRIRSRRKSKGQNDAFTTFEDAESSYRSDSSTLQNSTLRSSATGPRPSDVTVEAKVNHDHFKQPKSPAAYQRPGSSSHIQPMLVGISRPSMTSSRPDTAESMQRALDRAAESVKYQPARGTSSSSWQVGLRTGRYVDIFATSGQTSKPTRTFNEDVAERNLDAVPLTAEEQHFLYEPSSKFQEEVAARNAHQRGAHRTSSMRRLNTTERVEPTRNRSASAQSGSYAHHSLLQADVTKTRHDQDPTAYHSRQHSSRTRDASPQLPAIPQERSSEDFGLVKEKDPDKVRAVEKKLERARTRWLESRQSSCREESPPDVDKPLPASPRQKDLSRHLGIPPYANAPSRAHERTGTKPTQKSKHDDVRASAYDDDPRFVRPVQRPPSENPAPRQAMHASQVRKRDPAYGAQRGLEDLRPPSKNSNPAYKRMDVGNRTIIDFTEDEAASPTSYQQRPIVEDAHTGAFGSAIATVVKHSPSPRKSHSEFVSLDPDKFPTLEPVLDLGQLARRSRAVSDNIKAMTAAQGRKAQGRQVQPAATRQSTTPPSPALAFSPIKTPTSYFPPRSIAFSPINTLTSTSPRSSQEILVEESRSTAQGPSTQDIATLGQFQSNDSYVLDAYSSPRANARISADITPLVKVFADVKPEESEATKPSGSGKPRPTRTDSDRRKETSGSSKKEEKRRERSAEAEIRRAAKSIIPAGPLDREPSPAIKTRDFAMVPMVPVERPTIKRIDALVEKKRSQLELKKFSKEQSSSSKSSSSERKGRSRSTRSANKVSFNDDPVSATLHPKPEKKSEKKSSKKKAKSNSSGSHKARSKSLFDEEAFEKKHAEANAALLRLQQSLQQSLEMDTDPLVATPDTETTASRALSPVDSIVPGGSPMPQGSATAAAMAMINSATSSPRPRTRPLYSKASSDLAQKSRSTLPTPVPRSNTEETVTTSKNTTLTVNNPVLARIDASDKPPPSPGEVSLSSFPIPTPRAISPENNEIPPVYVKDIGAPPRSGSQASRQSSTSAFSIPFTMVPDRIGSLPENRMGVPALPTSPQIGSIGSMIPPTRSVEVASP</sequence>
<feature type="compositionally biased region" description="Low complexity" evidence="1">
    <location>
        <begin position="885"/>
        <end position="900"/>
    </location>
</feature>
<feature type="region of interest" description="Disordered" evidence="1">
    <location>
        <begin position="571"/>
        <end position="600"/>
    </location>
</feature>
<feature type="compositionally biased region" description="Polar residues" evidence="1">
    <location>
        <begin position="29"/>
        <end position="47"/>
    </location>
</feature>
<keyword evidence="3" id="KW-1185">Reference proteome</keyword>
<protein>
    <recommendedName>
        <fullName evidence="4">Supervillin</fullName>
    </recommendedName>
</protein>
<feature type="compositionally biased region" description="Polar residues" evidence="1">
    <location>
        <begin position="571"/>
        <end position="584"/>
    </location>
</feature>
<feature type="region of interest" description="Disordered" evidence="1">
    <location>
        <begin position="849"/>
        <end position="1063"/>
    </location>
</feature>
<dbReference type="EMBL" id="JAVRRG010000132">
    <property type="protein sequence ID" value="KAK5081880.1"/>
    <property type="molecule type" value="Genomic_DNA"/>
</dbReference>
<feature type="compositionally biased region" description="Polar residues" evidence="1">
    <location>
        <begin position="219"/>
        <end position="228"/>
    </location>
</feature>
<feature type="compositionally biased region" description="Basic and acidic residues" evidence="1">
    <location>
        <begin position="703"/>
        <end position="715"/>
    </location>
</feature>
<feature type="compositionally biased region" description="Low complexity" evidence="1">
    <location>
        <begin position="934"/>
        <end position="949"/>
    </location>
</feature>
<feature type="compositionally biased region" description="Polar residues" evidence="1">
    <location>
        <begin position="531"/>
        <end position="543"/>
    </location>
</feature>
<organism evidence="2 3">
    <name type="scientific">Lithohypha guttulata</name>
    <dbReference type="NCBI Taxonomy" id="1690604"/>
    <lineage>
        <taxon>Eukaryota</taxon>
        <taxon>Fungi</taxon>
        <taxon>Dikarya</taxon>
        <taxon>Ascomycota</taxon>
        <taxon>Pezizomycotina</taxon>
        <taxon>Eurotiomycetes</taxon>
        <taxon>Chaetothyriomycetidae</taxon>
        <taxon>Chaetothyriales</taxon>
        <taxon>Trichomeriaceae</taxon>
        <taxon>Lithohypha</taxon>
    </lineage>
</organism>
<reference evidence="2 3" key="1">
    <citation type="submission" date="2023-08" db="EMBL/GenBank/DDBJ databases">
        <title>Black Yeasts Isolated from many extreme environments.</title>
        <authorList>
            <person name="Coleine C."/>
            <person name="Stajich J.E."/>
            <person name="Selbmann L."/>
        </authorList>
    </citation>
    <scope>NUCLEOTIDE SEQUENCE [LARGE SCALE GENOMIC DNA]</scope>
    <source>
        <strain evidence="2 3">CCFEE 5885</strain>
    </source>
</reference>